<keyword evidence="3" id="KW-1185">Reference proteome</keyword>
<dbReference type="AlphaFoldDB" id="A0A926VC33"/>
<feature type="signal peptide" evidence="1">
    <location>
        <begin position="1"/>
        <end position="28"/>
    </location>
</feature>
<organism evidence="2 3">
    <name type="scientific">Aerosakkonema funiforme FACHB-1375</name>
    <dbReference type="NCBI Taxonomy" id="2949571"/>
    <lineage>
        <taxon>Bacteria</taxon>
        <taxon>Bacillati</taxon>
        <taxon>Cyanobacteriota</taxon>
        <taxon>Cyanophyceae</taxon>
        <taxon>Oscillatoriophycideae</taxon>
        <taxon>Aerosakkonematales</taxon>
        <taxon>Aerosakkonemataceae</taxon>
        <taxon>Aerosakkonema</taxon>
    </lineage>
</organism>
<sequence>MKSLKLTKSITALAGVGVSLFFTSNIVAQASAITHPTVNAILQLPASQTLGTSHPIPQTQLIAQQFIPAISCPNMVRYVFAETRNFLVYICGINGRPSMYVAVDKNGRLGGIILPLRSYNSRQFVAANGNVHYILTAQELIVTQGRQIILRERVTRLE</sequence>
<name>A0A926VC33_9CYAN</name>
<evidence type="ECO:0000256" key="1">
    <source>
        <dbReference type="SAM" id="SignalP"/>
    </source>
</evidence>
<evidence type="ECO:0000313" key="3">
    <source>
        <dbReference type="Proteomes" id="UP000641646"/>
    </source>
</evidence>
<evidence type="ECO:0000313" key="2">
    <source>
        <dbReference type="EMBL" id="MBD2181063.1"/>
    </source>
</evidence>
<reference evidence="2" key="1">
    <citation type="journal article" date="2015" name="ISME J.">
        <title>Draft Genome Sequence of Streptomyces incarnatus NRRL8089, which Produces the Nucleoside Antibiotic Sinefungin.</title>
        <authorList>
            <person name="Oshima K."/>
            <person name="Hattori M."/>
            <person name="Shimizu H."/>
            <person name="Fukuda K."/>
            <person name="Nemoto M."/>
            <person name="Inagaki K."/>
            <person name="Tamura T."/>
        </authorList>
    </citation>
    <scope>NUCLEOTIDE SEQUENCE</scope>
    <source>
        <strain evidence="2">FACHB-1375</strain>
    </source>
</reference>
<dbReference type="RefSeq" id="WP_190463825.1">
    <property type="nucleotide sequence ID" value="NZ_JACJPW010000015.1"/>
</dbReference>
<feature type="chain" id="PRO_5037711362" evidence="1">
    <location>
        <begin position="29"/>
        <end position="158"/>
    </location>
</feature>
<accession>A0A926VC33</accession>
<reference evidence="2" key="2">
    <citation type="submission" date="2020-08" db="EMBL/GenBank/DDBJ databases">
        <authorList>
            <person name="Chen M."/>
            <person name="Teng W."/>
            <person name="Zhao L."/>
            <person name="Hu C."/>
            <person name="Zhou Y."/>
            <person name="Han B."/>
            <person name="Song L."/>
            <person name="Shu W."/>
        </authorList>
    </citation>
    <scope>NUCLEOTIDE SEQUENCE</scope>
    <source>
        <strain evidence="2">FACHB-1375</strain>
    </source>
</reference>
<gene>
    <name evidence="2" type="ORF">H6G03_08110</name>
</gene>
<comment type="caution">
    <text evidence="2">The sequence shown here is derived from an EMBL/GenBank/DDBJ whole genome shotgun (WGS) entry which is preliminary data.</text>
</comment>
<dbReference type="EMBL" id="JACJPW010000015">
    <property type="protein sequence ID" value="MBD2181063.1"/>
    <property type="molecule type" value="Genomic_DNA"/>
</dbReference>
<protein>
    <submittedName>
        <fullName evidence="2">Uncharacterized protein</fullName>
    </submittedName>
</protein>
<proteinExistence type="predicted"/>
<keyword evidence="1" id="KW-0732">Signal</keyword>
<dbReference type="Proteomes" id="UP000641646">
    <property type="component" value="Unassembled WGS sequence"/>
</dbReference>